<dbReference type="Gene3D" id="3.30.1360.120">
    <property type="entry name" value="Probable tRNA modification gtpase trme, domain 1"/>
    <property type="match status" value="1"/>
</dbReference>
<dbReference type="OrthoDB" id="9796287at2"/>
<dbReference type="InterPro" id="IPR017703">
    <property type="entry name" value="YgfZ/GCV_T_CS"/>
</dbReference>
<feature type="region of interest" description="Disordered" evidence="2">
    <location>
        <begin position="346"/>
        <end position="384"/>
    </location>
</feature>
<dbReference type="Pfam" id="PF01571">
    <property type="entry name" value="GCV_T"/>
    <property type="match status" value="1"/>
</dbReference>
<proteinExistence type="predicted"/>
<dbReference type="NCBIfam" id="TIGR03317">
    <property type="entry name" value="ygfZ_signature"/>
    <property type="match status" value="1"/>
</dbReference>
<dbReference type="InterPro" id="IPR006222">
    <property type="entry name" value="GCVT_N"/>
</dbReference>
<dbReference type="AlphaFoldDB" id="F6EKI6"/>
<feature type="compositionally biased region" description="Low complexity" evidence="2">
    <location>
        <begin position="13"/>
        <end position="25"/>
    </location>
</feature>
<feature type="region of interest" description="Disordered" evidence="2">
    <location>
        <begin position="1"/>
        <end position="25"/>
    </location>
</feature>
<dbReference type="RefSeq" id="WP_013805506.1">
    <property type="nucleotide sequence ID" value="NC_015564.1"/>
</dbReference>
<gene>
    <name evidence="4" type="ordered locus">AS9A_0704</name>
</gene>
<dbReference type="STRING" id="443218.AS9A_0704"/>
<dbReference type="GO" id="GO:0016226">
    <property type="term" value="P:iron-sulfur cluster assembly"/>
    <property type="evidence" value="ECO:0007669"/>
    <property type="project" value="TreeGrafter"/>
</dbReference>
<name>F6EKI6_HOYSD</name>
<dbReference type="InterPro" id="IPR045179">
    <property type="entry name" value="YgfZ/GcvT"/>
</dbReference>
<dbReference type="SUPFAM" id="SSF103025">
    <property type="entry name" value="Folate-binding domain"/>
    <property type="match status" value="1"/>
</dbReference>
<feature type="domain" description="GCVT N-terminal" evidence="3">
    <location>
        <begin position="57"/>
        <end position="177"/>
    </location>
</feature>
<evidence type="ECO:0000313" key="5">
    <source>
        <dbReference type="Proteomes" id="UP000009235"/>
    </source>
</evidence>
<protein>
    <recommendedName>
        <fullName evidence="3">GCVT N-terminal domain-containing protein</fullName>
    </recommendedName>
</protein>
<reference evidence="4 5" key="1">
    <citation type="journal article" date="2011" name="J. Bacteriol.">
        <title>Complete genome sequence of Amycolicicoccus subflavus DQS3-9A1T, an actinomycete isolated from crude oil-polluted soil.</title>
        <authorList>
            <person name="Cai M."/>
            <person name="Chen W.M."/>
            <person name="Nie Y."/>
            <person name="Chi C.Q."/>
            <person name="Wang Y.N."/>
            <person name="Tang Y.Q."/>
            <person name="Li G.Y."/>
            <person name="Wu X.L."/>
        </authorList>
    </citation>
    <scope>NUCLEOTIDE SEQUENCE [LARGE SCALE GENOMIC DNA]</scope>
    <source>
        <strain evidence="5">DSM 45089 / DQS3-9A1</strain>
    </source>
</reference>
<evidence type="ECO:0000259" key="3">
    <source>
        <dbReference type="Pfam" id="PF01571"/>
    </source>
</evidence>
<feature type="compositionally biased region" description="Basic and acidic residues" evidence="2">
    <location>
        <begin position="1"/>
        <end position="12"/>
    </location>
</feature>
<sequence length="384" mass="41645">MADPDARERGNAPDDTSTSTAATYSSPLLAVPGAVPAPEEWPDQGVAWHCGDPLVEQREATAGLVVIDRSHRSVISVTGADRLTWLHSLTSQSFTDLPDGATAESLILDINGRIEHHFVATHFDGTVWLDTEREYAAALLSYLQKMVFWSKVEVREADMAVLTLIGPALAKAIPDTTKAVALPDGGFTRPLGWPAEGRADAVVPRPQLTRWWAEYTQAGARPAGTWALEALRVTSLRPRVGVDTDERTIPHEARWIGTAEQHGAVHLEKGCYRGQETVARVHNLGKPPRHLVLLHLDGSDEHRPMTGDPVTAGGRTVGRVGTVIDHFEFGPVALALMKRTIKPETELTAGAPGREVAASIDPDSLPQYEEVQPGRAAVDRLRGR</sequence>
<keyword evidence="1" id="KW-0809">Transit peptide</keyword>
<dbReference type="EMBL" id="CP002786">
    <property type="protein sequence ID" value="AEF39158.1"/>
    <property type="molecule type" value="Genomic_DNA"/>
</dbReference>
<dbReference type="PANTHER" id="PTHR22602:SF0">
    <property type="entry name" value="TRANSFERASE CAF17, MITOCHONDRIAL-RELATED"/>
    <property type="match status" value="1"/>
</dbReference>
<keyword evidence="5" id="KW-1185">Reference proteome</keyword>
<dbReference type="PANTHER" id="PTHR22602">
    <property type="entry name" value="TRANSFERASE CAF17, MITOCHONDRIAL-RELATED"/>
    <property type="match status" value="1"/>
</dbReference>
<dbReference type="HOGENOM" id="CLU_007884_6_0_11"/>
<dbReference type="Proteomes" id="UP000009235">
    <property type="component" value="Chromosome"/>
</dbReference>
<dbReference type="KEGG" id="asd:AS9A_0704"/>
<evidence type="ECO:0000256" key="2">
    <source>
        <dbReference type="SAM" id="MobiDB-lite"/>
    </source>
</evidence>
<accession>F6EKI6</accession>
<evidence type="ECO:0000256" key="1">
    <source>
        <dbReference type="ARBA" id="ARBA00022946"/>
    </source>
</evidence>
<dbReference type="eggNOG" id="COG0354">
    <property type="taxonomic scope" value="Bacteria"/>
</dbReference>
<dbReference type="InterPro" id="IPR027266">
    <property type="entry name" value="TrmE/GcvT-like"/>
</dbReference>
<evidence type="ECO:0000313" key="4">
    <source>
        <dbReference type="EMBL" id="AEF39158.1"/>
    </source>
</evidence>
<organism evidence="4 5">
    <name type="scientific">Hoyosella subflava (strain DSM 45089 / JCM 17490 / NBRC 109087 / DQS3-9A1)</name>
    <name type="common">Amycolicicoccus subflavus</name>
    <dbReference type="NCBI Taxonomy" id="443218"/>
    <lineage>
        <taxon>Bacteria</taxon>
        <taxon>Bacillati</taxon>
        <taxon>Actinomycetota</taxon>
        <taxon>Actinomycetes</taxon>
        <taxon>Mycobacteriales</taxon>
        <taxon>Hoyosellaceae</taxon>
        <taxon>Hoyosella</taxon>
    </lineage>
</organism>